<evidence type="ECO:0000313" key="2">
    <source>
        <dbReference type="Proteomes" id="UP001331761"/>
    </source>
</evidence>
<accession>A0AAN8F8U0</accession>
<gene>
    <name evidence="1" type="ORF">GCK32_000196</name>
</gene>
<protein>
    <submittedName>
        <fullName evidence="1">Uncharacterized protein</fullName>
    </submittedName>
</protein>
<name>A0AAN8F8U0_TRICO</name>
<evidence type="ECO:0000313" key="1">
    <source>
        <dbReference type="EMBL" id="KAK5967183.1"/>
    </source>
</evidence>
<dbReference type="AlphaFoldDB" id="A0AAN8F8U0"/>
<comment type="caution">
    <text evidence="1">The sequence shown here is derived from an EMBL/GenBank/DDBJ whole genome shotgun (WGS) entry which is preliminary data.</text>
</comment>
<proteinExistence type="predicted"/>
<dbReference type="EMBL" id="WIXE01022738">
    <property type="protein sequence ID" value="KAK5967183.1"/>
    <property type="molecule type" value="Genomic_DNA"/>
</dbReference>
<organism evidence="1 2">
    <name type="scientific">Trichostrongylus colubriformis</name>
    <name type="common">Black scour worm</name>
    <dbReference type="NCBI Taxonomy" id="6319"/>
    <lineage>
        <taxon>Eukaryota</taxon>
        <taxon>Metazoa</taxon>
        <taxon>Ecdysozoa</taxon>
        <taxon>Nematoda</taxon>
        <taxon>Chromadorea</taxon>
        <taxon>Rhabditida</taxon>
        <taxon>Rhabditina</taxon>
        <taxon>Rhabditomorpha</taxon>
        <taxon>Strongyloidea</taxon>
        <taxon>Trichostrongylidae</taxon>
        <taxon>Trichostrongylus</taxon>
    </lineage>
</organism>
<keyword evidence="2" id="KW-1185">Reference proteome</keyword>
<dbReference type="Proteomes" id="UP001331761">
    <property type="component" value="Unassembled WGS sequence"/>
</dbReference>
<sequence length="105" mass="12132">MMADKDKASIMSIYYIRVHHLLLAGDWDFATNNLLRPVVSIIIRRNSQKIPTSKKFFNVLHLGGVDARRCLIDYYTFFGVCNDNRGSEKTANSKHLCTKQEWKVP</sequence>
<reference evidence="1 2" key="1">
    <citation type="submission" date="2019-10" db="EMBL/GenBank/DDBJ databases">
        <title>Assembly and Annotation for the nematode Trichostrongylus colubriformis.</title>
        <authorList>
            <person name="Martin J."/>
        </authorList>
    </citation>
    <scope>NUCLEOTIDE SEQUENCE [LARGE SCALE GENOMIC DNA]</scope>
    <source>
        <strain evidence="1">G859</strain>
        <tissue evidence="1">Whole worm</tissue>
    </source>
</reference>